<dbReference type="RefSeq" id="WP_166642125.1">
    <property type="nucleotide sequence ID" value="NZ_SNZP01000002.1"/>
</dbReference>
<dbReference type="SUPFAM" id="SSF47384">
    <property type="entry name" value="Homodimeric domain of signal transducing histidine kinase"/>
    <property type="match status" value="1"/>
</dbReference>
<dbReference type="PANTHER" id="PTHR43047:SF72">
    <property type="entry name" value="OSMOSENSING HISTIDINE PROTEIN KINASE SLN1"/>
    <property type="match status" value="1"/>
</dbReference>
<dbReference type="GO" id="GO:0005886">
    <property type="term" value="C:plasma membrane"/>
    <property type="evidence" value="ECO:0007669"/>
    <property type="project" value="TreeGrafter"/>
</dbReference>
<evidence type="ECO:0000256" key="3">
    <source>
        <dbReference type="ARBA" id="ARBA00022553"/>
    </source>
</evidence>
<dbReference type="Proteomes" id="UP000295611">
    <property type="component" value="Unassembled WGS sequence"/>
</dbReference>
<keyword evidence="5 10" id="KW-0418">Kinase</keyword>
<keyword evidence="7" id="KW-1133">Transmembrane helix</keyword>
<dbReference type="Gene3D" id="3.40.50.2300">
    <property type="match status" value="1"/>
</dbReference>
<dbReference type="Gene3D" id="3.30.565.10">
    <property type="entry name" value="Histidine kinase-like ATPase, C-terminal domain"/>
    <property type="match status" value="1"/>
</dbReference>
<dbReference type="InterPro" id="IPR011006">
    <property type="entry name" value="CheY-like_superfamily"/>
</dbReference>
<keyword evidence="7" id="KW-0812">Transmembrane</keyword>
<organism evidence="10 11">
    <name type="scientific">Paludibacterium purpuratum</name>
    <dbReference type="NCBI Taxonomy" id="1144873"/>
    <lineage>
        <taxon>Bacteria</taxon>
        <taxon>Pseudomonadati</taxon>
        <taxon>Pseudomonadota</taxon>
        <taxon>Betaproteobacteria</taxon>
        <taxon>Neisseriales</taxon>
        <taxon>Chromobacteriaceae</taxon>
        <taxon>Paludibacterium</taxon>
    </lineage>
</organism>
<dbReference type="InterPro" id="IPR036641">
    <property type="entry name" value="HPT_dom_sf"/>
</dbReference>
<dbReference type="SMART" id="SM00448">
    <property type="entry name" value="REC"/>
    <property type="match status" value="1"/>
</dbReference>
<proteinExistence type="predicted"/>
<dbReference type="Pfam" id="PF00072">
    <property type="entry name" value="Response_reg"/>
    <property type="match status" value="1"/>
</dbReference>
<dbReference type="SUPFAM" id="SSF55874">
    <property type="entry name" value="ATPase domain of HSP90 chaperone/DNA topoisomerase II/histidine kinase"/>
    <property type="match status" value="1"/>
</dbReference>
<comment type="catalytic activity">
    <reaction evidence="1">
        <text>ATP + protein L-histidine = ADP + protein N-phospho-L-histidine.</text>
        <dbReference type="EC" id="2.7.13.3"/>
    </reaction>
</comment>
<evidence type="ECO:0000259" key="8">
    <source>
        <dbReference type="PROSITE" id="PS50109"/>
    </source>
</evidence>
<evidence type="ECO:0000256" key="5">
    <source>
        <dbReference type="ARBA" id="ARBA00022777"/>
    </source>
</evidence>
<dbReference type="SUPFAM" id="SSF52172">
    <property type="entry name" value="CheY-like"/>
    <property type="match status" value="1"/>
</dbReference>
<gene>
    <name evidence="10" type="ORF">DFP86_102166</name>
</gene>
<evidence type="ECO:0000256" key="2">
    <source>
        <dbReference type="ARBA" id="ARBA00012438"/>
    </source>
</evidence>
<dbReference type="InterPro" id="IPR004358">
    <property type="entry name" value="Sig_transdc_His_kin-like_C"/>
</dbReference>
<keyword evidence="4" id="KW-0808">Transferase</keyword>
<keyword evidence="3 6" id="KW-0597">Phosphoprotein</keyword>
<dbReference type="InterPro" id="IPR001789">
    <property type="entry name" value="Sig_transdc_resp-reg_receiver"/>
</dbReference>
<dbReference type="InterPro" id="IPR003594">
    <property type="entry name" value="HATPase_dom"/>
</dbReference>
<evidence type="ECO:0000259" key="9">
    <source>
        <dbReference type="PROSITE" id="PS50110"/>
    </source>
</evidence>
<dbReference type="InterPro" id="IPR036890">
    <property type="entry name" value="HATPase_C_sf"/>
</dbReference>
<dbReference type="CDD" id="cd16922">
    <property type="entry name" value="HATPase_EvgS-ArcB-TorS-like"/>
    <property type="match status" value="1"/>
</dbReference>
<dbReference type="InterPro" id="IPR036097">
    <property type="entry name" value="HisK_dim/P_sf"/>
</dbReference>
<dbReference type="EC" id="2.7.13.3" evidence="2"/>
<evidence type="ECO:0000256" key="4">
    <source>
        <dbReference type="ARBA" id="ARBA00022679"/>
    </source>
</evidence>
<name>A0A4R7BBL7_9NEIS</name>
<dbReference type="SMART" id="SM00387">
    <property type="entry name" value="HATPase_c"/>
    <property type="match status" value="1"/>
</dbReference>
<dbReference type="CDD" id="cd00082">
    <property type="entry name" value="HisKA"/>
    <property type="match status" value="1"/>
</dbReference>
<dbReference type="PANTHER" id="PTHR43047">
    <property type="entry name" value="TWO-COMPONENT HISTIDINE PROTEIN KINASE"/>
    <property type="match status" value="1"/>
</dbReference>
<keyword evidence="7" id="KW-0472">Membrane</keyword>
<dbReference type="PRINTS" id="PR00344">
    <property type="entry name" value="BCTRLSENSOR"/>
</dbReference>
<reference evidence="10 11" key="1">
    <citation type="submission" date="2019-03" db="EMBL/GenBank/DDBJ databases">
        <title>Genomic Encyclopedia of Type Strains, Phase III (KMG-III): the genomes of soil and plant-associated and newly described type strains.</title>
        <authorList>
            <person name="Whitman W."/>
        </authorList>
    </citation>
    <scope>NUCLEOTIDE SEQUENCE [LARGE SCALE GENOMIC DNA]</scope>
    <source>
        <strain evidence="10 11">CECT 8976</strain>
    </source>
</reference>
<feature type="domain" description="Response regulatory" evidence="9">
    <location>
        <begin position="308"/>
        <end position="423"/>
    </location>
</feature>
<dbReference type="Pfam" id="PF02518">
    <property type="entry name" value="HATPase_c"/>
    <property type="match status" value="1"/>
</dbReference>
<evidence type="ECO:0000313" key="11">
    <source>
        <dbReference type="Proteomes" id="UP000295611"/>
    </source>
</evidence>
<dbReference type="InterPro" id="IPR003661">
    <property type="entry name" value="HisK_dim/P_dom"/>
</dbReference>
<feature type="modified residue" description="4-aspartylphosphate" evidence="6">
    <location>
        <position position="357"/>
    </location>
</feature>
<dbReference type="InterPro" id="IPR005467">
    <property type="entry name" value="His_kinase_dom"/>
</dbReference>
<keyword evidence="11" id="KW-1185">Reference proteome</keyword>
<comment type="caution">
    <text evidence="10">The sequence shown here is derived from an EMBL/GenBank/DDBJ whole genome shotgun (WGS) entry which is preliminary data.</text>
</comment>
<dbReference type="GO" id="GO:0009927">
    <property type="term" value="F:histidine phosphotransfer kinase activity"/>
    <property type="evidence" value="ECO:0007669"/>
    <property type="project" value="TreeGrafter"/>
</dbReference>
<dbReference type="PROSITE" id="PS50109">
    <property type="entry name" value="HIS_KIN"/>
    <property type="match status" value="1"/>
</dbReference>
<dbReference type="SMART" id="SM00388">
    <property type="entry name" value="HisKA"/>
    <property type="match status" value="1"/>
</dbReference>
<dbReference type="Pfam" id="PF00512">
    <property type="entry name" value="HisKA"/>
    <property type="match status" value="1"/>
</dbReference>
<dbReference type="PROSITE" id="PS50110">
    <property type="entry name" value="RESPONSE_REGULATORY"/>
    <property type="match status" value="1"/>
</dbReference>
<feature type="domain" description="Histidine kinase" evidence="8">
    <location>
        <begin position="67"/>
        <end position="288"/>
    </location>
</feature>
<protein>
    <recommendedName>
        <fullName evidence="2">histidine kinase</fullName>
        <ecNumber evidence="2">2.7.13.3</ecNumber>
    </recommendedName>
</protein>
<evidence type="ECO:0000256" key="1">
    <source>
        <dbReference type="ARBA" id="ARBA00000085"/>
    </source>
</evidence>
<sequence length="554" mass="61231">MGNTSDYQSAQLTVLQEIVSPAPLVALLLLLLASVGGVGLRLWRTQRRRQAQAEREASASKSSLQALISHEVRTPLTAIARLIELSLEDKADESSRRALQRAAWHATTSLQVLLDDLITQSRLDHNQLNLHPVPCELAGFLEEIRQIYRPIVESRQLALQFETHLQVPVVIIDPLRFRQILQNLLANAVKYTHEGGISLYVATEAAQAGQCRIHVELRDSGIGMPPALRAELDQPFQPAGESRRQQYGGHGLGLFLCRQLIRKMRGEMRVDSQPGDGTTIQLNFTVAVGKLDERVPCTVPTECLTGLNILLVEDELANRTLLERDLAQLGISVTSCADGVEALRLWIKQPFDVVLVDWHLPGMNGPAMARIIRRIERRRASAHQTIIGMTTGSAQIRTGVLFDAGLEKPVLPQVLTQTLRRCLPDPSNREPLNLQVLRKLIRGDAVFGRQFLGAARESVQADLLVLCKGYAAPDTTLLAETLHHLQGVTRLMCNDLITARCIALEKAVLEQDSARIKALLPHVKQDLRTVCLALQTCPHALSETSPAEPQTNKS</sequence>
<feature type="transmembrane region" description="Helical" evidence="7">
    <location>
        <begin position="22"/>
        <end position="43"/>
    </location>
</feature>
<dbReference type="AlphaFoldDB" id="A0A4R7BBL7"/>
<evidence type="ECO:0000313" key="10">
    <source>
        <dbReference type="EMBL" id="TDR82053.1"/>
    </source>
</evidence>
<accession>A0A4R7BBL7</accession>
<evidence type="ECO:0000256" key="7">
    <source>
        <dbReference type="SAM" id="Phobius"/>
    </source>
</evidence>
<evidence type="ECO:0000256" key="6">
    <source>
        <dbReference type="PROSITE-ProRule" id="PRU00169"/>
    </source>
</evidence>
<dbReference type="GO" id="GO:0000155">
    <property type="term" value="F:phosphorelay sensor kinase activity"/>
    <property type="evidence" value="ECO:0007669"/>
    <property type="project" value="InterPro"/>
</dbReference>
<dbReference type="CDD" id="cd17546">
    <property type="entry name" value="REC_hyHK_CKI1_RcsC-like"/>
    <property type="match status" value="1"/>
</dbReference>
<dbReference type="SUPFAM" id="SSF47226">
    <property type="entry name" value="Histidine-containing phosphotransfer domain, HPT domain"/>
    <property type="match status" value="1"/>
</dbReference>
<dbReference type="Gene3D" id="1.20.120.160">
    <property type="entry name" value="HPT domain"/>
    <property type="match status" value="1"/>
</dbReference>
<dbReference type="EMBL" id="SNZP01000002">
    <property type="protein sequence ID" value="TDR82053.1"/>
    <property type="molecule type" value="Genomic_DNA"/>
</dbReference>
<dbReference type="Gene3D" id="1.10.287.130">
    <property type="match status" value="1"/>
</dbReference>